<dbReference type="Proteomes" id="UP000594464">
    <property type="component" value="Chromosome"/>
</dbReference>
<dbReference type="SUPFAM" id="SSF48371">
    <property type="entry name" value="ARM repeat"/>
    <property type="match status" value="1"/>
</dbReference>
<gene>
    <name evidence="2" type="ORF">G3M78_02615</name>
</gene>
<dbReference type="InterPro" id="IPR016024">
    <property type="entry name" value="ARM-type_fold"/>
</dbReference>
<dbReference type="Pfam" id="PF13646">
    <property type="entry name" value="HEAT_2"/>
    <property type="match status" value="2"/>
</dbReference>
<keyword evidence="1" id="KW-1133">Transmembrane helix</keyword>
<dbReference type="EMBL" id="CP048620">
    <property type="protein sequence ID" value="QPJ64347.1"/>
    <property type="molecule type" value="Genomic_DNA"/>
</dbReference>
<dbReference type="PANTHER" id="PTHR12697">
    <property type="entry name" value="PBS LYASE HEAT-LIKE PROTEIN"/>
    <property type="match status" value="1"/>
</dbReference>
<evidence type="ECO:0000313" key="3">
    <source>
        <dbReference type="Proteomes" id="UP000594464"/>
    </source>
</evidence>
<keyword evidence="1" id="KW-0472">Membrane</keyword>
<dbReference type="AlphaFoldDB" id="A0A7T0C0N2"/>
<evidence type="ECO:0000256" key="1">
    <source>
        <dbReference type="SAM" id="Phobius"/>
    </source>
</evidence>
<dbReference type="InterPro" id="IPR004155">
    <property type="entry name" value="PBS_lyase_HEAT"/>
</dbReference>
<sequence>MTENPLLVFVSFYFNKAPVVTIAVILTLSTLATAVGFFFYIIYVRVKSDFYENRKKKNFDLWSVQLFQYLSEELPDAQFDMVVKNKDLEMFIEFLFYYLENIRGGDAKKIRNIFREQGLLDRELEQLRDSSDYFRRALAAYRLGQIRADEAKKDLAEALSDENDLVSYAASTALMKMGDSKSVGKILAILLAKENLSGEMFAEILLGYGKGVVAEISESLAIYNELPRSRTKILDFLGHYRRVEVAPFLTQLLETSNSDEERIHVIKALGNLVEIGSFPALVRCLKNHNPTIRSQAAKALGNFKDETAFEALAGLLGDQDWWCRFHAATAIFKTGRSGEDYLRKLFKETEDPFTRDVIRQLVNV</sequence>
<dbReference type="SMART" id="SM00567">
    <property type="entry name" value="EZ_HEAT"/>
    <property type="match status" value="4"/>
</dbReference>
<dbReference type="Gene3D" id="1.25.10.10">
    <property type="entry name" value="Leucine-rich Repeat Variant"/>
    <property type="match status" value="2"/>
</dbReference>
<dbReference type="GO" id="GO:0016491">
    <property type="term" value="F:oxidoreductase activity"/>
    <property type="evidence" value="ECO:0007669"/>
    <property type="project" value="TreeGrafter"/>
</dbReference>
<feature type="transmembrane region" description="Helical" evidence="1">
    <location>
        <begin position="20"/>
        <end position="46"/>
    </location>
</feature>
<dbReference type="PANTHER" id="PTHR12697:SF5">
    <property type="entry name" value="DEOXYHYPUSINE HYDROXYLASE"/>
    <property type="match status" value="1"/>
</dbReference>
<dbReference type="InterPro" id="IPR011989">
    <property type="entry name" value="ARM-like"/>
</dbReference>
<proteinExistence type="predicted"/>
<dbReference type="KEGG" id="nva:G3M78_02615"/>
<organism evidence="2 3">
    <name type="scientific">Candidatus Nitrohelix vancouverensis</name>
    <dbReference type="NCBI Taxonomy" id="2705534"/>
    <lineage>
        <taxon>Bacteria</taxon>
        <taxon>Pseudomonadati</taxon>
        <taxon>Nitrospinota/Tectimicrobiota group</taxon>
        <taxon>Nitrospinota</taxon>
        <taxon>Nitrospinia</taxon>
        <taxon>Nitrospinales</taxon>
        <taxon>Nitrospinaceae</taxon>
        <taxon>Candidatus Nitrohelix</taxon>
    </lineage>
</organism>
<reference evidence="3" key="1">
    <citation type="submission" date="2020-02" db="EMBL/GenBank/DDBJ databases">
        <title>Genomic and physiological characterization of two novel Nitrospinaceae genera.</title>
        <authorList>
            <person name="Mueller A.J."/>
            <person name="Jung M.-Y."/>
            <person name="Strachan C.R."/>
            <person name="Herbold C.W."/>
            <person name="Kirkegaard R.H."/>
            <person name="Daims H."/>
        </authorList>
    </citation>
    <scope>NUCLEOTIDE SEQUENCE [LARGE SCALE GENOMIC DNA]</scope>
</reference>
<evidence type="ECO:0000313" key="2">
    <source>
        <dbReference type="EMBL" id="QPJ64347.1"/>
    </source>
</evidence>
<accession>A0A7T0C0N2</accession>
<keyword evidence="1" id="KW-0812">Transmembrane</keyword>
<protein>
    <submittedName>
        <fullName evidence="2">HEAT repeat domain-containing protein</fullName>
    </submittedName>
</protein>
<name>A0A7T0C0N2_9BACT</name>